<dbReference type="KEGG" id="mcys:MCB1EB_1037"/>
<protein>
    <submittedName>
        <fullName evidence="1">Uncharacterized protein</fullName>
    </submittedName>
</protein>
<dbReference type="EMBL" id="AP018150">
    <property type="protein sequence ID" value="BBE09198.1"/>
    <property type="molecule type" value="Genomic_DNA"/>
</dbReference>
<dbReference type="PANTHER" id="PTHR22911">
    <property type="entry name" value="ACYL-MALONYL CONDENSING ENZYME-RELATED"/>
    <property type="match status" value="1"/>
</dbReference>
<proteinExistence type="predicted"/>
<reference evidence="1 2" key="1">
    <citation type="journal article" date="2018" name="Microbes Environ.">
        <title>Comparative Genomic Insights into Endofungal Lifestyles of Two Bacterial Endosymbionts, Mycoavidus cysteinexigens and Burkholderia rhizoxinica.</title>
        <authorList>
            <person name="Sharmin D."/>
            <person name="Guo Y."/>
            <person name="Nishizawa T."/>
            <person name="Ohshima S."/>
            <person name="Sato Y."/>
            <person name="Takashima Y."/>
            <person name="Narisawa K."/>
            <person name="Ohta H."/>
        </authorList>
    </citation>
    <scope>NUCLEOTIDE SEQUENCE [LARGE SCALE GENOMIC DNA]</scope>
    <source>
        <strain evidence="1 2">B1-EB</strain>
    </source>
</reference>
<dbReference type="AlphaFoldDB" id="A0A2Z6EUW1"/>
<dbReference type="InterPro" id="IPR037185">
    <property type="entry name" value="EmrE-like"/>
</dbReference>
<dbReference type="InterPro" id="IPR000620">
    <property type="entry name" value="EamA_dom"/>
</dbReference>
<dbReference type="GO" id="GO:0016020">
    <property type="term" value="C:membrane"/>
    <property type="evidence" value="ECO:0007669"/>
    <property type="project" value="InterPro"/>
</dbReference>
<name>A0A2Z6EUW1_9BURK</name>
<dbReference type="SUPFAM" id="SSF103481">
    <property type="entry name" value="Multidrug resistance efflux transporter EmrE"/>
    <property type="match status" value="1"/>
</dbReference>
<keyword evidence="2" id="KW-1185">Reference proteome</keyword>
<gene>
    <name evidence="1" type="ORF">MCB1EB_1037</name>
</gene>
<dbReference type="Proteomes" id="UP000282597">
    <property type="component" value="Chromosome"/>
</dbReference>
<organism evidence="1 2">
    <name type="scientific">Mycoavidus cysteinexigens</name>
    <dbReference type="NCBI Taxonomy" id="1553431"/>
    <lineage>
        <taxon>Bacteria</taxon>
        <taxon>Pseudomonadati</taxon>
        <taxon>Pseudomonadota</taxon>
        <taxon>Betaproteobacteria</taxon>
        <taxon>Burkholderiales</taxon>
        <taxon>Burkholderiaceae</taxon>
        <taxon>Mycoavidus</taxon>
    </lineage>
</organism>
<evidence type="ECO:0000313" key="2">
    <source>
        <dbReference type="Proteomes" id="UP000282597"/>
    </source>
</evidence>
<evidence type="ECO:0000313" key="1">
    <source>
        <dbReference type="EMBL" id="BBE09198.1"/>
    </source>
</evidence>
<dbReference type="RefSeq" id="WP_045362358.1">
    <property type="nucleotide sequence ID" value="NZ_AP018150.1"/>
</dbReference>
<dbReference type="Pfam" id="PF00892">
    <property type="entry name" value="EamA"/>
    <property type="match status" value="2"/>
</dbReference>
<sequence length="325" mass="34890">MNLNPLGKGPSTLSSYSKQSLPALAILLGASVWGVIWYPLRLLAALGISGTLASALVGFSTCLFLWIVFWRSLSTGLRSILSNALPISRYDACLLLAALAFAGGMTNIGFTWGAIHGQVMRVMLLFYLSPAWTVFFAHWLLHERINAADIAIACLSLAGAMLMLWSPELGVPLPADLAEWAGLLAGISFALQNVLSRKISRVLPSLPAQLRTVTIFGGGALVGLALIPLEPFSLASLPLAPPALSHALLLTICLGAVLALNNMLVQYGIQRIAANRAALIMLFEIVITALSVWWLTGEMPKPREWSGASCIIVATLLSSWVHRRR</sequence>
<accession>A0A2Z6EUW1</accession>